<gene>
    <name evidence="2" type="ORF">GCM10010345_12320</name>
</gene>
<organism evidence="2 3">
    <name type="scientific">Streptomyces canarius</name>
    <dbReference type="NCBI Taxonomy" id="285453"/>
    <lineage>
        <taxon>Bacteria</taxon>
        <taxon>Bacillati</taxon>
        <taxon>Actinomycetota</taxon>
        <taxon>Actinomycetes</taxon>
        <taxon>Kitasatosporales</taxon>
        <taxon>Streptomycetaceae</taxon>
        <taxon>Streptomyces</taxon>
    </lineage>
</organism>
<dbReference type="RefSeq" id="WP_229917030.1">
    <property type="nucleotide sequence ID" value="NZ_BMVN01000003.1"/>
</dbReference>
<dbReference type="EMBL" id="BMVN01000003">
    <property type="protein sequence ID" value="GHA09362.1"/>
    <property type="molecule type" value="Genomic_DNA"/>
</dbReference>
<comment type="caution">
    <text evidence="2">The sequence shown here is derived from an EMBL/GenBank/DDBJ whole genome shotgun (WGS) entry which is preliminary data.</text>
</comment>
<evidence type="ECO:0000259" key="1">
    <source>
        <dbReference type="Pfam" id="PF12728"/>
    </source>
</evidence>
<evidence type="ECO:0000313" key="3">
    <source>
        <dbReference type="Proteomes" id="UP000653644"/>
    </source>
</evidence>
<dbReference type="InterPro" id="IPR041657">
    <property type="entry name" value="HTH_17"/>
</dbReference>
<feature type="domain" description="Helix-turn-helix" evidence="1">
    <location>
        <begin position="31"/>
        <end position="71"/>
    </location>
</feature>
<keyword evidence="3" id="KW-1185">Reference proteome</keyword>
<reference evidence="3" key="1">
    <citation type="journal article" date="2019" name="Int. J. Syst. Evol. Microbiol.">
        <title>The Global Catalogue of Microorganisms (GCM) 10K type strain sequencing project: providing services to taxonomists for standard genome sequencing and annotation.</title>
        <authorList>
            <consortium name="The Broad Institute Genomics Platform"/>
            <consortium name="The Broad Institute Genome Sequencing Center for Infectious Disease"/>
            <person name="Wu L."/>
            <person name="Ma J."/>
        </authorList>
    </citation>
    <scope>NUCLEOTIDE SEQUENCE [LARGE SCALE GENOMIC DNA]</scope>
    <source>
        <strain evidence="3">JCM 4733</strain>
    </source>
</reference>
<name>A0ABQ3CF58_9ACTN</name>
<evidence type="ECO:0000313" key="2">
    <source>
        <dbReference type="EMBL" id="GHA09362.1"/>
    </source>
</evidence>
<protein>
    <recommendedName>
        <fullName evidence="1">Helix-turn-helix domain-containing protein</fullName>
    </recommendedName>
</protein>
<accession>A0ABQ3CF58</accession>
<dbReference type="Pfam" id="PF12728">
    <property type="entry name" value="HTH_17"/>
    <property type="match status" value="1"/>
</dbReference>
<proteinExistence type="predicted"/>
<dbReference type="Proteomes" id="UP000653644">
    <property type="component" value="Unassembled WGS sequence"/>
</dbReference>
<sequence>MTNHEVPDVTALRTADLMDLPPTIGVELAGRAFGIGRDNAYKLARAGEFPCKVIRAGRKYRVITADLQRVLNVTPASSDQSAAA</sequence>